<dbReference type="AlphaFoldDB" id="A0A2T4ATP4"/>
<protein>
    <submittedName>
        <fullName evidence="2">Uncharacterized protein</fullName>
    </submittedName>
</protein>
<accession>A0A2T4ATP4</accession>
<name>A0A2T4ATP4_TRIHA</name>
<dbReference type="RefSeq" id="XP_024780112.1">
    <property type="nucleotide sequence ID" value="XM_024913127.1"/>
</dbReference>
<evidence type="ECO:0000256" key="1">
    <source>
        <dbReference type="SAM" id="Phobius"/>
    </source>
</evidence>
<dbReference type="GeneID" id="36621688"/>
<reference evidence="2 3" key="1">
    <citation type="submission" date="2016-07" db="EMBL/GenBank/DDBJ databases">
        <title>Multiple horizontal gene transfer events from other fungi enriched the ability of initially mycotrophic Trichoderma (Ascomycota) to feed on dead plant biomass.</title>
        <authorList>
            <consortium name="DOE Joint Genome Institute"/>
            <person name="Aerts A."/>
            <person name="Atanasova L."/>
            <person name="Chenthamara K."/>
            <person name="Zhang J."/>
            <person name="Grujic M."/>
            <person name="Henrissat B."/>
            <person name="Kuo A."/>
            <person name="Salamov A."/>
            <person name="Lipzen A."/>
            <person name="Labutti K."/>
            <person name="Barry K."/>
            <person name="Miao Y."/>
            <person name="Rahimi M.J."/>
            <person name="Shen Q."/>
            <person name="Grigoriev I.V."/>
            <person name="Kubicek C.P."/>
            <person name="Druzhinina I.S."/>
        </authorList>
    </citation>
    <scope>NUCLEOTIDE SEQUENCE [LARGE SCALE GENOMIC DNA]</scope>
    <source>
        <strain evidence="2 3">CBS 226.95</strain>
    </source>
</reference>
<dbReference type="Proteomes" id="UP000241690">
    <property type="component" value="Unassembled WGS sequence"/>
</dbReference>
<organism evidence="2 3">
    <name type="scientific">Trichoderma harzianum CBS 226.95</name>
    <dbReference type="NCBI Taxonomy" id="983964"/>
    <lineage>
        <taxon>Eukaryota</taxon>
        <taxon>Fungi</taxon>
        <taxon>Dikarya</taxon>
        <taxon>Ascomycota</taxon>
        <taxon>Pezizomycotina</taxon>
        <taxon>Sordariomycetes</taxon>
        <taxon>Hypocreomycetidae</taxon>
        <taxon>Hypocreales</taxon>
        <taxon>Hypocreaceae</taxon>
        <taxon>Trichoderma</taxon>
    </lineage>
</organism>
<evidence type="ECO:0000313" key="2">
    <source>
        <dbReference type="EMBL" id="PTB60435.1"/>
    </source>
</evidence>
<feature type="transmembrane region" description="Helical" evidence="1">
    <location>
        <begin position="29"/>
        <end position="47"/>
    </location>
</feature>
<keyword evidence="1" id="KW-0812">Transmembrane</keyword>
<keyword evidence="1" id="KW-1133">Transmembrane helix</keyword>
<evidence type="ECO:0000313" key="3">
    <source>
        <dbReference type="Proteomes" id="UP000241690"/>
    </source>
</evidence>
<keyword evidence="3" id="KW-1185">Reference proteome</keyword>
<sequence length="84" mass="9071">MVSSDQIGSAADWIGEGGKGVRPGMMSRSWLAAGITCSWLYCTYLLYTSKCCCHRSAPCASFFHSAWWHAVACEAHRAPAAVKA</sequence>
<dbReference type="EMBL" id="KZ679675">
    <property type="protein sequence ID" value="PTB60435.1"/>
    <property type="molecule type" value="Genomic_DNA"/>
</dbReference>
<proteinExistence type="predicted"/>
<keyword evidence="1" id="KW-0472">Membrane</keyword>
<gene>
    <name evidence="2" type="ORF">M431DRAFT_181033</name>
</gene>